<dbReference type="GO" id="GO:0006355">
    <property type="term" value="P:regulation of DNA-templated transcription"/>
    <property type="evidence" value="ECO:0007669"/>
    <property type="project" value="InterPro"/>
</dbReference>
<evidence type="ECO:0000256" key="4">
    <source>
        <dbReference type="ARBA" id="ARBA00022813"/>
    </source>
</evidence>
<dbReference type="PANTHER" id="PTHR33516">
    <property type="entry name" value="LEXA REPRESSOR"/>
    <property type="match status" value="1"/>
</dbReference>
<dbReference type="PANTHER" id="PTHR33516:SF2">
    <property type="entry name" value="LEXA REPRESSOR-RELATED"/>
    <property type="match status" value="1"/>
</dbReference>
<dbReference type="InterPro" id="IPR036286">
    <property type="entry name" value="LexA/Signal_pep-like_sf"/>
</dbReference>
<protein>
    <submittedName>
        <fullName evidence="9">DNA polymerase V</fullName>
    </submittedName>
</protein>
<dbReference type="GO" id="GO:0003677">
    <property type="term" value="F:DNA binding"/>
    <property type="evidence" value="ECO:0007669"/>
    <property type="project" value="InterPro"/>
</dbReference>
<dbReference type="EMBL" id="FOHV01000036">
    <property type="protein sequence ID" value="SET53356.1"/>
    <property type="molecule type" value="Genomic_DNA"/>
</dbReference>
<dbReference type="SUPFAM" id="SSF51306">
    <property type="entry name" value="LexA/Signal peptidase"/>
    <property type="match status" value="1"/>
</dbReference>
<keyword evidence="3 7" id="KW-0378">Hydrolase</keyword>
<keyword evidence="10" id="KW-1185">Reference proteome</keyword>
<evidence type="ECO:0000313" key="9">
    <source>
        <dbReference type="EMBL" id="SET53356.1"/>
    </source>
</evidence>
<evidence type="ECO:0000313" key="10">
    <source>
        <dbReference type="Proteomes" id="UP000242642"/>
    </source>
</evidence>
<dbReference type="PRINTS" id="PR00726">
    <property type="entry name" value="LEXASERPTASE"/>
</dbReference>
<dbReference type="STRING" id="1123402.SAMN02583745_02652"/>
<evidence type="ECO:0000259" key="8">
    <source>
        <dbReference type="Pfam" id="PF00717"/>
    </source>
</evidence>
<evidence type="ECO:0000256" key="1">
    <source>
        <dbReference type="ARBA" id="ARBA00007484"/>
    </source>
</evidence>
<dbReference type="InterPro" id="IPR006197">
    <property type="entry name" value="Peptidase_S24_LexA"/>
</dbReference>
<dbReference type="OrthoDB" id="9787787at2"/>
<dbReference type="Gene3D" id="2.10.109.10">
    <property type="entry name" value="Umud Fragment, subunit A"/>
    <property type="match status" value="1"/>
</dbReference>
<evidence type="ECO:0000256" key="2">
    <source>
        <dbReference type="ARBA" id="ARBA00022763"/>
    </source>
</evidence>
<evidence type="ECO:0000256" key="7">
    <source>
        <dbReference type="RuleBase" id="RU003991"/>
    </source>
</evidence>
<accession>A0A1I0F5N9</accession>
<organism evidence="9 10">
    <name type="scientific">Thorsellia anophelis DSM 18579</name>
    <dbReference type="NCBI Taxonomy" id="1123402"/>
    <lineage>
        <taxon>Bacteria</taxon>
        <taxon>Pseudomonadati</taxon>
        <taxon>Pseudomonadota</taxon>
        <taxon>Gammaproteobacteria</taxon>
        <taxon>Enterobacterales</taxon>
        <taxon>Thorselliaceae</taxon>
        <taxon>Thorsellia</taxon>
    </lineage>
</organism>
<proteinExistence type="inferred from homology"/>
<dbReference type="AlphaFoldDB" id="A0A1I0F5N9"/>
<dbReference type="InterPro" id="IPR050077">
    <property type="entry name" value="LexA_repressor"/>
</dbReference>
<comment type="similarity">
    <text evidence="1 7">Belongs to the peptidase S24 family.</text>
</comment>
<keyword evidence="4 7" id="KW-0068">Autocatalytic cleavage</keyword>
<dbReference type="Pfam" id="PF00717">
    <property type="entry name" value="Peptidase_S24"/>
    <property type="match status" value="1"/>
</dbReference>
<feature type="domain" description="Peptidase S24/S26A/S26B/S26C" evidence="8">
    <location>
        <begin position="23"/>
        <end position="138"/>
    </location>
</feature>
<evidence type="ECO:0000256" key="3">
    <source>
        <dbReference type="ARBA" id="ARBA00022801"/>
    </source>
</evidence>
<dbReference type="NCBIfam" id="NF007621">
    <property type="entry name" value="PRK10276.1"/>
    <property type="match status" value="1"/>
</dbReference>
<dbReference type="Proteomes" id="UP000242642">
    <property type="component" value="Unassembled WGS sequence"/>
</dbReference>
<dbReference type="RefSeq" id="WP_093322062.1">
    <property type="nucleotide sequence ID" value="NZ_FOHV01000036.1"/>
</dbReference>
<evidence type="ECO:0000256" key="5">
    <source>
        <dbReference type="ARBA" id="ARBA00023204"/>
    </source>
</evidence>
<evidence type="ECO:0000256" key="6">
    <source>
        <dbReference type="ARBA" id="ARBA00023236"/>
    </source>
</evidence>
<keyword evidence="2" id="KW-0227">DNA damage</keyword>
<dbReference type="GO" id="GO:0006281">
    <property type="term" value="P:DNA repair"/>
    <property type="evidence" value="ECO:0007669"/>
    <property type="project" value="UniProtKB-KW"/>
</dbReference>
<gene>
    <name evidence="9" type="ORF">SAMN02583745_02652</name>
</gene>
<dbReference type="GO" id="GO:0009432">
    <property type="term" value="P:SOS response"/>
    <property type="evidence" value="ECO:0007669"/>
    <property type="project" value="UniProtKB-KW"/>
</dbReference>
<reference evidence="10" key="1">
    <citation type="submission" date="2016-10" db="EMBL/GenBank/DDBJ databases">
        <authorList>
            <person name="Varghese N."/>
            <person name="Submissions S."/>
        </authorList>
    </citation>
    <scope>NUCLEOTIDE SEQUENCE [LARGE SCALE GENOMIC DNA]</scope>
    <source>
        <strain evidence="10">DSM 18579</strain>
    </source>
</reference>
<name>A0A1I0F5N9_9GAMM</name>
<keyword evidence="5" id="KW-0234">DNA repair</keyword>
<dbReference type="GO" id="GO:0016787">
    <property type="term" value="F:hydrolase activity"/>
    <property type="evidence" value="ECO:0007669"/>
    <property type="project" value="UniProtKB-KW"/>
</dbReference>
<dbReference type="InterPro" id="IPR015927">
    <property type="entry name" value="Peptidase_S24_S26A/B/C"/>
</dbReference>
<dbReference type="CDD" id="cd06529">
    <property type="entry name" value="S24_LexA-like"/>
    <property type="match status" value="1"/>
</dbReference>
<dbReference type="InterPro" id="IPR039418">
    <property type="entry name" value="LexA-like"/>
</dbReference>
<sequence length="149" mass="16620">MQVKLIGQTAAHLLDENKLIILPLFLSKVSAGFPSPAQDYIEQTLDLNQLCIQHPAATFFVRVEGDSMIEVGIFQDDILTVDRSLIPKHGEIVIACVNGEFTVKELSLKPTIALIARNKKYAPIYLKDGDNLDIFGVVTNVIRRMRKQS</sequence>
<keyword evidence="6" id="KW-0742">SOS response</keyword>